<feature type="compositionally biased region" description="Polar residues" evidence="1">
    <location>
        <begin position="82"/>
        <end position="96"/>
    </location>
</feature>
<dbReference type="Proteomes" id="UP001482620">
    <property type="component" value="Unassembled WGS sequence"/>
</dbReference>
<gene>
    <name evidence="2" type="ORF">ILYODFUR_035814</name>
</gene>
<sequence length="110" mass="11971">MWVKSALKTMTEHSGLPDPAEALWRTVSEHDHLIQAHVSTLHSLLDQQRQVSQQLEQMTALMQHSLTVRPATPPGGAAGPPVTQQLPHSRDVTSPSPEKFSGEVGSCQGF</sequence>
<feature type="region of interest" description="Disordered" evidence="1">
    <location>
        <begin position="68"/>
        <end position="110"/>
    </location>
</feature>
<dbReference type="EMBL" id="JAHRIQ010111265">
    <property type="protein sequence ID" value="MEQ2257546.1"/>
    <property type="molecule type" value="Genomic_DNA"/>
</dbReference>
<reference evidence="2 3" key="1">
    <citation type="submission" date="2021-06" db="EMBL/GenBank/DDBJ databases">
        <authorList>
            <person name="Palmer J.M."/>
        </authorList>
    </citation>
    <scope>NUCLEOTIDE SEQUENCE [LARGE SCALE GENOMIC DNA]</scope>
    <source>
        <strain evidence="3">if_2019</strain>
        <tissue evidence="2">Muscle</tissue>
    </source>
</reference>
<keyword evidence="3" id="KW-1185">Reference proteome</keyword>
<name>A0ABV0VK26_9TELE</name>
<evidence type="ECO:0000313" key="2">
    <source>
        <dbReference type="EMBL" id="MEQ2257546.1"/>
    </source>
</evidence>
<accession>A0ABV0VK26</accession>
<comment type="caution">
    <text evidence="2">The sequence shown here is derived from an EMBL/GenBank/DDBJ whole genome shotgun (WGS) entry which is preliminary data.</text>
</comment>
<evidence type="ECO:0000256" key="1">
    <source>
        <dbReference type="SAM" id="MobiDB-lite"/>
    </source>
</evidence>
<organism evidence="2 3">
    <name type="scientific">Ilyodon furcidens</name>
    <name type="common">goldbreast splitfin</name>
    <dbReference type="NCBI Taxonomy" id="33524"/>
    <lineage>
        <taxon>Eukaryota</taxon>
        <taxon>Metazoa</taxon>
        <taxon>Chordata</taxon>
        <taxon>Craniata</taxon>
        <taxon>Vertebrata</taxon>
        <taxon>Euteleostomi</taxon>
        <taxon>Actinopterygii</taxon>
        <taxon>Neopterygii</taxon>
        <taxon>Teleostei</taxon>
        <taxon>Neoteleostei</taxon>
        <taxon>Acanthomorphata</taxon>
        <taxon>Ovalentaria</taxon>
        <taxon>Atherinomorphae</taxon>
        <taxon>Cyprinodontiformes</taxon>
        <taxon>Goodeidae</taxon>
        <taxon>Ilyodon</taxon>
    </lineage>
</organism>
<evidence type="ECO:0000313" key="3">
    <source>
        <dbReference type="Proteomes" id="UP001482620"/>
    </source>
</evidence>
<proteinExistence type="predicted"/>
<protein>
    <submittedName>
        <fullName evidence="2">Uncharacterized protein</fullName>
    </submittedName>
</protein>